<dbReference type="Gene3D" id="2.40.160.10">
    <property type="entry name" value="Porin"/>
    <property type="match status" value="1"/>
</dbReference>
<dbReference type="AlphaFoldDB" id="Q01UX1"/>
<dbReference type="eggNOG" id="ENOG5034ACF">
    <property type="taxonomic scope" value="Bacteria"/>
</dbReference>
<organism evidence="1">
    <name type="scientific">Solibacter usitatus (strain Ellin6076)</name>
    <dbReference type="NCBI Taxonomy" id="234267"/>
    <lineage>
        <taxon>Bacteria</taxon>
        <taxon>Pseudomonadati</taxon>
        <taxon>Acidobacteriota</taxon>
        <taxon>Terriglobia</taxon>
        <taxon>Bryobacterales</taxon>
        <taxon>Solibacteraceae</taxon>
        <taxon>Candidatus Solibacter</taxon>
    </lineage>
</organism>
<dbReference type="InParanoid" id="Q01UX1"/>
<gene>
    <name evidence="1" type="ordered locus">Acid_5597</name>
</gene>
<dbReference type="OrthoDB" id="5571598at2"/>
<reference evidence="1" key="1">
    <citation type="submission" date="2006-10" db="EMBL/GenBank/DDBJ databases">
        <title>Complete sequence of Solibacter usitatus Ellin6076.</title>
        <authorList>
            <consortium name="US DOE Joint Genome Institute"/>
            <person name="Copeland A."/>
            <person name="Lucas S."/>
            <person name="Lapidus A."/>
            <person name="Barry K."/>
            <person name="Detter J.C."/>
            <person name="Glavina del Rio T."/>
            <person name="Hammon N."/>
            <person name="Israni S."/>
            <person name="Dalin E."/>
            <person name="Tice H."/>
            <person name="Pitluck S."/>
            <person name="Thompson L.S."/>
            <person name="Brettin T."/>
            <person name="Bruce D."/>
            <person name="Han C."/>
            <person name="Tapia R."/>
            <person name="Gilna P."/>
            <person name="Schmutz J."/>
            <person name="Larimer F."/>
            <person name="Land M."/>
            <person name="Hauser L."/>
            <person name="Kyrpides N."/>
            <person name="Mikhailova N."/>
            <person name="Janssen P.H."/>
            <person name="Kuske C.R."/>
            <person name="Richardson P."/>
        </authorList>
    </citation>
    <scope>NUCLEOTIDE SEQUENCE</scope>
    <source>
        <strain evidence="1">Ellin6076</strain>
    </source>
</reference>
<dbReference type="InterPro" id="IPR023614">
    <property type="entry name" value="Porin_dom_sf"/>
</dbReference>
<dbReference type="HOGENOM" id="CLU_650358_0_0_0"/>
<dbReference type="KEGG" id="sus:Acid_5597"/>
<protein>
    <recommendedName>
        <fullName evidence="2">Phosphate-selective porin O and P</fullName>
    </recommendedName>
</protein>
<accession>Q01UX1</accession>
<evidence type="ECO:0000313" key="1">
    <source>
        <dbReference type="EMBL" id="ABJ86544.1"/>
    </source>
</evidence>
<dbReference type="EMBL" id="CP000473">
    <property type="protein sequence ID" value="ABJ86544.1"/>
    <property type="molecule type" value="Genomic_DNA"/>
</dbReference>
<proteinExistence type="predicted"/>
<dbReference type="SUPFAM" id="SSF56935">
    <property type="entry name" value="Porins"/>
    <property type="match status" value="1"/>
</dbReference>
<evidence type="ECO:0008006" key="2">
    <source>
        <dbReference type="Google" id="ProtNLM"/>
    </source>
</evidence>
<sequence length="422" mass="46675">MILMVPGAGAQTMDPATRALIEKMQQRIDGLEKRLADLEQGQGQHVAAVAPAPVQPTTTPPAAHDHDQAPVPTDLTHPEYPNLKIAGFGDIDFAASNLHGASGGFGGQTLLQQHSGFDEGQFILHMSSSLSQKVSVFGELSFTARTDAGVGTPPAPGFNMEVERFIVRYDLNDHFKLSFGRFHTPINYWNTAFHHGQWLQTTISRPEMTQFGSSFLPVHFVGSLVEGQTAAGGLNLNYNVGVGNGRGQILSRPGDFGDVNNNRAWLVNLFVKPSKLYGLRIGGSVYRDLLNPLTGPVAREWIQSAHVVWDHEQPEFIAEFANVTHNPVGGAVSSNSQAFYAQTAYRLPWLQKALKPYYRFDYMHVPRSDADFRSIVPVFHSSTVGMRYDISSFAAFKLEYRDYTRRDLPSVRGIFTQTSFTF</sequence>
<name>Q01UX1_SOLUE</name>